<evidence type="ECO:0000313" key="1">
    <source>
        <dbReference type="EMBL" id="SDB77625.1"/>
    </source>
</evidence>
<name>A0A1G6G761_BACOV</name>
<evidence type="ECO:0000313" key="2">
    <source>
        <dbReference type="Proteomes" id="UP000183670"/>
    </source>
</evidence>
<dbReference type="RefSeq" id="WP_175486903.1">
    <property type="nucleotide sequence ID" value="NZ_FMYE01000025.1"/>
</dbReference>
<gene>
    <name evidence="1" type="ORF">SAMN05192581_102530</name>
</gene>
<dbReference type="EMBL" id="FMYE01000025">
    <property type="protein sequence ID" value="SDB77625.1"/>
    <property type="molecule type" value="Genomic_DNA"/>
</dbReference>
<proteinExistence type="predicted"/>
<accession>A0A1G6G761</accession>
<dbReference type="AlphaFoldDB" id="A0A1G6G761"/>
<sequence length="90" mass="9896">MNSEKYELTLALNVKKGDYAAIKAELTSSKGMEVAIVKVTTRAAATPWGVELTSPTFKEDKTIDVNAKVTFSYRQIQSARWSLINPAACK</sequence>
<protein>
    <submittedName>
        <fullName evidence="1">Uncharacterized protein</fullName>
    </submittedName>
</protein>
<reference evidence="1 2" key="1">
    <citation type="submission" date="2016-10" db="EMBL/GenBank/DDBJ databases">
        <authorList>
            <person name="de Groot N.N."/>
        </authorList>
    </citation>
    <scope>NUCLEOTIDE SEQUENCE [LARGE SCALE GENOMIC DNA]</scope>
    <source>
        <strain evidence="1 2">NLAE-zl-C500</strain>
    </source>
</reference>
<dbReference type="Proteomes" id="UP000183670">
    <property type="component" value="Unassembled WGS sequence"/>
</dbReference>
<organism evidence="1 2">
    <name type="scientific">Bacteroides ovatus</name>
    <dbReference type="NCBI Taxonomy" id="28116"/>
    <lineage>
        <taxon>Bacteria</taxon>
        <taxon>Pseudomonadati</taxon>
        <taxon>Bacteroidota</taxon>
        <taxon>Bacteroidia</taxon>
        <taxon>Bacteroidales</taxon>
        <taxon>Bacteroidaceae</taxon>
        <taxon>Bacteroides</taxon>
    </lineage>
</organism>